<organism evidence="4 5">
    <name type="scientific">Botryosphaeria dothidea</name>
    <dbReference type="NCBI Taxonomy" id="55169"/>
    <lineage>
        <taxon>Eukaryota</taxon>
        <taxon>Fungi</taxon>
        <taxon>Dikarya</taxon>
        <taxon>Ascomycota</taxon>
        <taxon>Pezizomycotina</taxon>
        <taxon>Dothideomycetes</taxon>
        <taxon>Dothideomycetes incertae sedis</taxon>
        <taxon>Botryosphaeriales</taxon>
        <taxon>Botryosphaeriaceae</taxon>
        <taxon>Botryosphaeria</taxon>
    </lineage>
</organism>
<proteinExistence type="predicted"/>
<dbReference type="FunFam" id="2.30.180.10:FF:000032">
    <property type="entry name" value="Fasciclin domain-containing protein, putative"/>
    <property type="match status" value="1"/>
</dbReference>
<dbReference type="OrthoDB" id="286301at2759"/>
<dbReference type="GO" id="GO:0000329">
    <property type="term" value="C:fungal-type vacuole membrane"/>
    <property type="evidence" value="ECO:0007669"/>
    <property type="project" value="TreeGrafter"/>
</dbReference>
<name>A0A8H4N0F4_9PEZI</name>
<dbReference type="PANTHER" id="PTHR10900">
    <property type="entry name" value="PERIOSTIN-RELATED"/>
    <property type="match status" value="1"/>
</dbReference>
<dbReference type="Gene3D" id="2.30.180.10">
    <property type="entry name" value="FAS1 domain"/>
    <property type="match status" value="2"/>
</dbReference>
<dbReference type="InterPro" id="IPR036378">
    <property type="entry name" value="FAS1_dom_sf"/>
</dbReference>
<dbReference type="AlphaFoldDB" id="A0A8H4N0F4"/>
<feature type="compositionally biased region" description="Gly residues" evidence="1">
    <location>
        <begin position="340"/>
        <end position="355"/>
    </location>
</feature>
<feature type="domain" description="FAS1" evidence="3">
    <location>
        <begin position="168"/>
        <end position="298"/>
    </location>
</feature>
<dbReference type="SMART" id="SM00554">
    <property type="entry name" value="FAS1"/>
    <property type="match status" value="2"/>
</dbReference>
<dbReference type="PROSITE" id="PS50213">
    <property type="entry name" value="FAS1"/>
    <property type="match status" value="2"/>
</dbReference>
<dbReference type="EMBL" id="WWBZ02000033">
    <property type="protein sequence ID" value="KAF4306129.1"/>
    <property type="molecule type" value="Genomic_DNA"/>
</dbReference>
<evidence type="ECO:0000256" key="1">
    <source>
        <dbReference type="SAM" id="MobiDB-lite"/>
    </source>
</evidence>
<dbReference type="PANTHER" id="PTHR10900:SF77">
    <property type="entry name" value="FI19380P1"/>
    <property type="match status" value="1"/>
</dbReference>
<feature type="compositionally biased region" description="Low complexity" evidence="1">
    <location>
        <begin position="356"/>
        <end position="366"/>
    </location>
</feature>
<gene>
    <name evidence="4" type="ORF">GTA08_BOTSDO05540</name>
</gene>
<dbReference type="InterPro" id="IPR000782">
    <property type="entry name" value="FAS1_domain"/>
</dbReference>
<keyword evidence="2" id="KW-0732">Signal</keyword>
<reference evidence="4" key="1">
    <citation type="submission" date="2020-04" db="EMBL/GenBank/DDBJ databases">
        <title>Genome Assembly and Annotation of Botryosphaeria dothidea sdau 11-99, a Latent Pathogen of Apple Fruit Ring Rot in China.</title>
        <authorList>
            <person name="Yu C."/>
            <person name="Diao Y."/>
            <person name="Lu Q."/>
            <person name="Zhao J."/>
            <person name="Cui S."/>
            <person name="Peng C."/>
            <person name="He B."/>
            <person name="Liu H."/>
        </authorList>
    </citation>
    <scope>NUCLEOTIDE SEQUENCE [LARGE SCALE GENOMIC DNA]</scope>
    <source>
        <strain evidence="4">Sdau11-99</strain>
    </source>
</reference>
<dbReference type="InterPro" id="IPR050904">
    <property type="entry name" value="Adhesion/Biosynth-related"/>
</dbReference>
<protein>
    <recommendedName>
        <fullName evidence="3">FAS1 domain-containing protein</fullName>
    </recommendedName>
</protein>
<feature type="domain" description="FAS1" evidence="3">
    <location>
        <begin position="18"/>
        <end position="166"/>
    </location>
</feature>
<feature type="region of interest" description="Disordered" evidence="1">
    <location>
        <begin position="305"/>
        <end position="366"/>
    </location>
</feature>
<feature type="signal peptide" evidence="2">
    <location>
        <begin position="1"/>
        <end position="16"/>
    </location>
</feature>
<sequence>MLKQFTVAALAATAFAQTQDLNATLTNTPELSNLTTYLGMFPDVLTTLASASNITILAPSNEAFGKLLNSPVGSQLATNPGLIQSVLTYHVLNGTYSSDQITDDVAFIPTLLQDPLYTNVTGGQRVGVEKEDNNTVFYSGLLANSTVTQADVRFTGGVVHIIDNVLTLPANASTTAIAANLTALAGALTTANLVSAVDTARDVTIFAPANAAFEAIGSVLANATTEQLADVLTYHVVNGTVAYSTTLRPGEQTLTSLNGGQLTVRVQDDGNVFVNGARVLLTDVLIANGVVHVIDNVLNPANATAAPPSGENDENGTVQFGGATSGNVPFTAGVPSPTGTIGGGVGGGNTSGGGTSPTPSAAGTALPSSGAMVGKALSGGLMGMAIGLGGVVLRL</sequence>
<feature type="chain" id="PRO_5034062208" description="FAS1 domain-containing protein" evidence="2">
    <location>
        <begin position="17"/>
        <end position="395"/>
    </location>
</feature>
<dbReference type="SUPFAM" id="SSF82153">
    <property type="entry name" value="FAS1 domain"/>
    <property type="match status" value="2"/>
</dbReference>
<comment type="caution">
    <text evidence="4">The sequence shown here is derived from an EMBL/GenBank/DDBJ whole genome shotgun (WGS) entry which is preliminary data.</text>
</comment>
<accession>A0A8H4N0F4</accession>
<dbReference type="Proteomes" id="UP000572817">
    <property type="component" value="Unassembled WGS sequence"/>
</dbReference>
<keyword evidence="5" id="KW-1185">Reference proteome</keyword>
<dbReference type="GO" id="GO:0016236">
    <property type="term" value="P:macroautophagy"/>
    <property type="evidence" value="ECO:0007669"/>
    <property type="project" value="TreeGrafter"/>
</dbReference>
<evidence type="ECO:0000259" key="3">
    <source>
        <dbReference type="PROSITE" id="PS50213"/>
    </source>
</evidence>
<evidence type="ECO:0000256" key="2">
    <source>
        <dbReference type="SAM" id="SignalP"/>
    </source>
</evidence>
<evidence type="ECO:0000313" key="5">
    <source>
        <dbReference type="Proteomes" id="UP000572817"/>
    </source>
</evidence>
<dbReference type="Pfam" id="PF02469">
    <property type="entry name" value="Fasciclin"/>
    <property type="match status" value="2"/>
</dbReference>
<evidence type="ECO:0000313" key="4">
    <source>
        <dbReference type="EMBL" id="KAF4306129.1"/>
    </source>
</evidence>